<gene>
    <name evidence="1" type="primary">20</name>
    <name evidence="1" type="ORF">SEA_HEATHER_20</name>
</gene>
<protein>
    <submittedName>
        <fullName evidence="1">Uncharacterized protein</fullName>
    </submittedName>
</protein>
<reference evidence="2" key="1">
    <citation type="submission" date="2019-03" db="EMBL/GenBank/DDBJ databases">
        <authorList>
            <person name="Goralski S.M."/>
            <person name="Markward M.L."/>
            <person name="Addai K."/>
            <person name="Agarwal S."/>
            <person name="Ahmad I.M."/>
            <person name="Alumyar Y.S."/>
            <person name="An J."/>
            <person name="Antar T.E."/>
            <person name="Antony V."/>
            <person name="Arvin L.E."/>
            <person name="Atanasoff K.E."/>
            <person name="Ati R."/>
            <person name="Batista A."/>
            <person name="Bembuh M.L."/>
            <person name="Bhardvaj T.B."/>
            <person name="Brown C.J."/>
            <person name="Butt S.T."/>
            <person name="Cahn D."/>
            <person name="Canales I.-I."/>
            <person name="Carr K."/>
            <person name="Chen K.Z."/>
            <person name="Chen M."/>
            <person name="Chigurupati S."/>
            <person name="Chou C."/>
            <person name="Chung C.S."/>
            <person name="Cole S.T."/>
            <person name="Colson C.L."/>
            <person name="Dent D.M."/>
            <person name="Djiogo E.M."/>
            <person name="Domrachev B.M."/>
            <person name="Dwivedi J."/>
            <person name="Ehsani C."/>
            <person name="Essien U.A."/>
            <person name="Fakhar A."/>
            <person name="Flood S.H."/>
            <person name="Furletti G."/>
            <person name="Gebreegziabher M."/>
            <person name="Gruver-Williams A."/>
            <person name="Guldan M.L."/>
            <person name="Gurung S."/>
            <person name="Heo K."/>
            <person name="John R.A."/>
            <person name="Kabir L."/>
            <person name="Kaira H."/>
            <person name="Kane M.S."/>
            <person name="Karanja M."/>
            <person name="Karley A.N."/>
            <person name="Kelleher J."/>
            <person name="Khan A.M."/>
            <person name="Khan A."/>
            <person name="Kharel S."/>
            <person name="Kidane M."/>
            <person name="Konanur P."/>
            <person name="Kuo N.K."/>
            <person name="Kyaw G."/>
            <person name="Lahijan N."/>
            <person name="Lamm D.N."/>
            <person name="Lance S.V."/>
            <person name="Le C."/>
            <person name="Lee C.H."/>
            <person name="Leka D."/>
            <person name="Li C."/>
            <person name="Lim S.Y."/>
            <person name="Lo J."/>
            <person name="Ludwig S."/>
            <person name="Mahaney V.M."/>
            <person name="Mangukiya A."/>
            <person name="Mani D."/>
            <person name="Mariano P."/>
            <person name="Mbaekwe U."/>
            <person name="McGowan H."/>
            <person name="McNamara A."/>
            <person name="Mebrahtu S."/>
            <person name="Mohamed A."/>
            <person name="Mohamed M.E."/>
            <person name="Muntaka F."/>
            <person name="Naqvi T."/>
            <person name="Nengel A.M."/>
            <person name="Neupane S."/>
            <person name="Nguyen J."/>
            <person name="Nguyen J."/>
            <person name="Nwoji I.C."/>
            <person name="O'Brien T."/>
            <person name="Okusolubo T.A."/>
            <person name="Paek J."/>
            <person name="Pandithakoralag H."/>
            <person name="Parsa S."/>
            <person name="Perry C."/>
            <person name="Petrie C.R."/>
            <person name="Poteshman G.A."/>
            <person name="Quiros D."/>
            <person name="Rana S."/>
            <person name="Reister J."/>
            <person name="Reyes E."/>
            <person name="Riaz H.S."/>
            <person name="Roach T.L."/>
            <person name="Saikali A."/>
            <person name="Scalsky R."/>
            <person name="Schultz J.A."/>
            <person name="Scott C.F."/>
            <person name="Sekira M.D."/>
            <person name="Shee C.S."/>
            <person name="Shultz P."/>
            <person name="Siarez J.A."/>
            <person name="Simpson A.L."/>
            <person name="Singh S."/>
            <person name="Smith F.R."/>
            <person name="Smith S.A."/>
            <person name="Sobers S."/>
            <person name="Sobowale A.O."/>
            <person name="Somoza K.A."/>
            <person name="Song M."/>
            <person name="Spence R.N."/>
            <person name="Spruill R.A."/>
            <person name="Subedi A."/>
            <person name="Taj A.B."/>
            <person name="Thomas J."/>
            <person name="Todd J.C."/>
            <person name="Tran T."/>
            <person name="Varghese J."/>
            <person name="Vartanian E."/>
            <person name="Vega A."/>
            <person name="Vong A."/>
            <person name="Wachhaus L.E."/>
            <person name="Walter A.J."/>
            <person name="Wessel M.E."/>
            <person name="Azam A.M."/>
            <person name="Blocker D."/>
            <person name="Naeem N.-U.-A."/>
            <person name="Patel R."/>
            <person name="Shakarov P."/>
            <person name="Xie C.L."/>
            <person name="Zolnerowich N."/>
            <person name="Correa-Mendez M."/>
            <person name="Fabian M."/>
            <person name="Fishbein J."/>
            <person name="Harkles L."/>
            <person name="Reger N."/>
            <person name="Saleh S."/>
            <person name="Erill I."/>
            <person name="Caruso S.M."/>
            <person name="Garlena R.A."/>
            <person name="Russell D.A."/>
            <person name="Pope W.H."/>
            <person name="Jacobs-Sera D."/>
            <person name="Hatfull G.F."/>
        </authorList>
    </citation>
    <scope>NUCLEOTIDE SEQUENCE [LARGE SCALE GENOMIC DNA]</scope>
</reference>
<name>A0A4D6E3Z4_9CAUD</name>
<evidence type="ECO:0000313" key="1">
    <source>
        <dbReference type="EMBL" id="QBZ73390.1"/>
    </source>
</evidence>
<proteinExistence type="predicted"/>
<organism evidence="1 2">
    <name type="scientific">Streptomyces phage Heather</name>
    <dbReference type="NCBI Taxonomy" id="2562343"/>
    <lineage>
        <taxon>Viruses</taxon>
        <taxon>Duplodnaviria</taxon>
        <taxon>Heunggongvirae</taxon>
        <taxon>Uroviricota</taxon>
        <taxon>Caudoviricetes</taxon>
        <taxon>Colingsworthviridae</taxon>
        <taxon>Sebastisaurusvirus</taxon>
        <taxon>Sebastisaurusvirus heather</taxon>
    </lineage>
</organism>
<accession>A0A4D6E3Z4</accession>
<keyword evidence="2" id="KW-1185">Reference proteome</keyword>
<dbReference type="EMBL" id="MK686069">
    <property type="protein sequence ID" value="QBZ73390.1"/>
    <property type="molecule type" value="Genomic_DNA"/>
</dbReference>
<dbReference type="Proteomes" id="UP000297168">
    <property type="component" value="Segment"/>
</dbReference>
<evidence type="ECO:0000313" key="2">
    <source>
        <dbReference type="Proteomes" id="UP000297168"/>
    </source>
</evidence>
<sequence length="60" mass="5873">MGEHSKAGGASAVSAVFSWVVKHKGKILAFSAGVVAAVTAVKPDFPGAAVMGALHVLLGA</sequence>